<dbReference type="SUPFAM" id="SSF47413">
    <property type="entry name" value="lambda repressor-like DNA-binding domains"/>
    <property type="match status" value="1"/>
</dbReference>
<dbReference type="HOGENOM" id="CLU_097949_0_0_5"/>
<dbReference type="InterPro" id="IPR039418">
    <property type="entry name" value="LexA-like"/>
</dbReference>
<dbReference type="CDD" id="cd00093">
    <property type="entry name" value="HTH_XRE"/>
    <property type="match status" value="1"/>
</dbReference>
<dbReference type="SUPFAM" id="SSF51306">
    <property type="entry name" value="LexA/Signal peptidase"/>
    <property type="match status" value="1"/>
</dbReference>
<dbReference type="PROSITE" id="PS50943">
    <property type="entry name" value="HTH_CROC1"/>
    <property type="match status" value="1"/>
</dbReference>
<dbReference type="InterPro" id="IPR001387">
    <property type="entry name" value="Cro/C1-type_HTH"/>
</dbReference>
<evidence type="ECO:0000259" key="1">
    <source>
        <dbReference type="PROSITE" id="PS50943"/>
    </source>
</evidence>
<dbReference type="InterPro" id="IPR036286">
    <property type="entry name" value="LexA/Signal_pep-like_sf"/>
</dbReference>
<proteinExistence type="predicted"/>
<dbReference type="Gene3D" id="1.10.260.40">
    <property type="entry name" value="lambda repressor-like DNA-binding domains"/>
    <property type="match status" value="1"/>
</dbReference>
<protein>
    <submittedName>
        <fullName evidence="2">Putative phage repressor</fullName>
    </submittedName>
</protein>
<dbReference type="CDD" id="cd06529">
    <property type="entry name" value="S24_LexA-like"/>
    <property type="match status" value="1"/>
</dbReference>
<name>B8IRS1_METNO</name>
<evidence type="ECO:0000313" key="2">
    <source>
        <dbReference type="EMBL" id="ACL60621.1"/>
    </source>
</evidence>
<keyword evidence="3" id="KW-1185">Reference proteome</keyword>
<dbReference type="KEGG" id="mno:Mnod_5792"/>
<dbReference type="Proteomes" id="UP000008207">
    <property type="component" value="Chromosome"/>
</dbReference>
<dbReference type="Pfam" id="PF00717">
    <property type="entry name" value="Peptidase_S24"/>
    <property type="match status" value="1"/>
</dbReference>
<organism evidence="2 3">
    <name type="scientific">Methylobacterium nodulans (strain LMG 21967 / CNCM I-2342 / ORS 2060)</name>
    <dbReference type="NCBI Taxonomy" id="460265"/>
    <lineage>
        <taxon>Bacteria</taxon>
        <taxon>Pseudomonadati</taxon>
        <taxon>Pseudomonadota</taxon>
        <taxon>Alphaproteobacteria</taxon>
        <taxon>Hyphomicrobiales</taxon>
        <taxon>Methylobacteriaceae</taxon>
        <taxon>Methylobacterium</taxon>
    </lineage>
</organism>
<sequence>MRDRDNDARRERLKRARFDAGYKNASMAAEALRDKGLKVSTYKSHENGTRDITENAAMLYASAMGISFEWLWSGKGDMRANDATTPQRNVANAITAVVPSGRLIPVVGRKRVGEGGAIVIDGTISGRVECPGNLVDVDNAYSTEVVGDCMLPRYEPGELVFIHPTRPYHAGSYVFLNVRDASGDLIGLVKRYVRTTSEHVIVEQLNPPKTLTFDRRSVEAVHLIVGSGIR</sequence>
<dbReference type="InterPro" id="IPR015927">
    <property type="entry name" value="Peptidase_S24_S26A/B/C"/>
</dbReference>
<dbReference type="STRING" id="460265.Mnod_5792"/>
<accession>B8IRS1</accession>
<dbReference type="EMBL" id="CP001349">
    <property type="protein sequence ID" value="ACL60621.1"/>
    <property type="molecule type" value="Genomic_DNA"/>
</dbReference>
<dbReference type="GO" id="GO:0003677">
    <property type="term" value="F:DNA binding"/>
    <property type="evidence" value="ECO:0007669"/>
    <property type="project" value="InterPro"/>
</dbReference>
<dbReference type="AlphaFoldDB" id="B8IRS1"/>
<gene>
    <name evidence="2" type="ordered locus">Mnod_5792</name>
</gene>
<reference evidence="2 3" key="1">
    <citation type="submission" date="2009-01" db="EMBL/GenBank/DDBJ databases">
        <title>Complete sequence of chromosome of Methylobacterium nodulans ORS 2060.</title>
        <authorList>
            <consortium name="US DOE Joint Genome Institute"/>
            <person name="Lucas S."/>
            <person name="Copeland A."/>
            <person name="Lapidus A."/>
            <person name="Glavina del Rio T."/>
            <person name="Dalin E."/>
            <person name="Tice H."/>
            <person name="Bruce D."/>
            <person name="Goodwin L."/>
            <person name="Pitluck S."/>
            <person name="Sims D."/>
            <person name="Brettin T."/>
            <person name="Detter J.C."/>
            <person name="Han C."/>
            <person name="Larimer F."/>
            <person name="Land M."/>
            <person name="Hauser L."/>
            <person name="Kyrpides N."/>
            <person name="Ivanova N."/>
            <person name="Marx C.J."/>
            <person name="Richardson P."/>
        </authorList>
    </citation>
    <scope>NUCLEOTIDE SEQUENCE [LARGE SCALE GENOMIC DNA]</scope>
    <source>
        <strain evidence="3">LMG 21967 / CNCM I-2342 / ORS 2060</strain>
    </source>
</reference>
<dbReference type="eggNOG" id="COG2932">
    <property type="taxonomic scope" value="Bacteria"/>
</dbReference>
<feature type="domain" description="HTH cro/C1-type" evidence="1">
    <location>
        <begin position="36"/>
        <end position="71"/>
    </location>
</feature>
<dbReference type="InterPro" id="IPR010982">
    <property type="entry name" value="Lambda_DNA-bd_dom_sf"/>
</dbReference>
<dbReference type="Gene3D" id="2.10.109.10">
    <property type="entry name" value="Umud Fragment, subunit A"/>
    <property type="match status" value="1"/>
</dbReference>
<evidence type="ECO:0000313" key="3">
    <source>
        <dbReference type="Proteomes" id="UP000008207"/>
    </source>
</evidence>